<dbReference type="GO" id="GO:0005811">
    <property type="term" value="C:lipid droplet"/>
    <property type="evidence" value="ECO:0007669"/>
    <property type="project" value="TreeGrafter"/>
</dbReference>
<evidence type="ECO:0000259" key="2">
    <source>
        <dbReference type="PROSITE" id="PS51635"/>
    </source>
</evidence>
<evidence type="ECO:0000256" key="1">
    <source>
        <dbReference type="ARBA" id="ARBA00023098"/>
    </source>
</evidence>
<dbReference type="SUPFAM" id="SSF52151">
    <property type="entry name" value="FabD/lysophospholipase-like"/>
    <property type="match status" value="1"/>
</dbReference>
<dbReference type="InterPro" id="IPR002641">
    <property type="entry name" value="PNPLA_dom"/>
</dbReference>
<name>A0A6C0JA41_9ZZZZ</name>
<feature type="domain" description="PNPLA" evidence="2">
    <location>
        <begin position="15"/>
        <end position="180"/>
    </location>
</feature>
<organism evidence="3">
    <name type="scientific">viral metagenome</name>
    <dbReference type="NCBI Taxonomy" id="1070528"/>
    <lineage>
        <taxon>unclassified sequences</taxon>
        <taxon>metagenomes</taxon>
        <taxon>organismal metagenomes</taxon>
    </lineage>
</organism>
<evidence type="ECO:0000313" key="3">
    <source>
        <dbReference type="EMBL" id="QHU01407.1"/>
    </source>
</evidence>
<sequence>MLDKVKHTFLPKAQLIFAGGGGKYNYSLGVLQYIQENFDLSDVVVSGSSSGCFPAVVAVSGLDSETMFESWNVPLLNEVNSHTFGATAIWNRIVRSYTTKHIPPNTYMRANGRLFIQLTKFPSFEGELVSDWKSHNDMLDAMMASSFVPIFDMFKLTAKFRGNRFIDGSISDRNPTPFNSDIPSFVVRADMWRKMPNSYFWCWSDEAHARKLFAWGKEDAEKNIKEISKVLPLK</sequence>
<dbReference type="PROSITE" id="PS51635">
    <property type="entry name" value="PNPLA"/>
    <property type="match status" value="1"/>
</dbReference>
<dbReference type="GO" id="GO:0019433">
    <property type="term" value="P:triglyceride catabolic process"/>
    <property type="evidence" value="ECO:0007669"/>
    <property type="project" value="TreeGrafter"/>
</dbReference>
<dbReference type="AlphaFoldDB" id="A0A6C0JA41"/>
<accession>A0A6C0JA41</accession>
<dbReference type="PANTHER" id="PTHR12406:SF7">
    <property type="entry name" value="PATATIN-LIKE PHOSPHOLIPASE DOMAIN-CONTAINING PROTEIN 4"/>
    <property type="match status" value="1"/>
</dbReference>
<dbReference type="GO" id="GO:0016020">
    <property type="term" value="C:membrane"/>
    <property type="evidence" value="ECO:0007669"/>
    <property type="project" value="TreeGrafter"/>
</dbReference>
<proteinExistence type="predicted"/>
<dbReference type="Pfam" id="PF01734">
    <property type="entry name" value="Patatin"/>
    <property type="match status" value="1"/>
</dbReference>
<dbReference type="EMBL" id="MN740340">
    <property type="protein sequence ID" value="QHU01407.1"/>
    <property type="molecule type" value="Genomic_DNA"/>
</dbReference>
<dbReference type="Gene3D" id="3.40.1090.10">
    <property type="entry name" value="Cytosolic phospholipase A2 catalytic domain"/>
    <property type="match status" value="1"/>
</dbReference>
<dbReference type="GO" id="GO:0005737">
    <property type="term" value="C:cytoplasm"/>
    <property type="evidence" value="ECO:0007669"/>
    <property type="project" value="TreeGrafter"/>
</dbReference>
<keyword evidence="1" id="KW-0443">Lipid metabolism</keyword>
<reference evidence="3" key="1">
    <citation type="journal article" date="2020" name="Nature">
        <title>Giant virus diversity and host interactions through global metagenomics.</title>
        <authorList>
            <person name="Schulz F."/>
            <person name="Roux S."/>
            <person name="Paez-Espino D."/>
            <person name="Jungbluth S."/>
            <person name="Walsh D.A."/>
            <person name="Denef V.J."/>
            <person name="McMahon K.D."/>
            <person name="Konstantinidis K.T."/>
            <person name="Eloe-Fadrosh E.A."/>
            <person name="Kyrpides N.C."/>
            <person name="Woyke T."/>
        </authorList>
    </citation>
    <scope>NUCLEOTIDE SEQUENCE</scope>
    <source>
        <strain evidence="3">GVMAG-M-3300025860-25</strain>
    </source>
</reference>
<dbReference type="PANTHER" id="PTHR12406">
    <property type="entry name" value="CALCIUM-INDEPENDENT PHOSPHOLIPASE A2 IPLA2 -RELATED"/>
    <property type="match status" value="1"/>
</dbReference>
<dbReference type="InterPro" id="IPR016035">
    <property type="entry name" value="Acyl_Trfase/lysoPLipase"/>
</dbReference>
<dbReference type="GO" id="GO:0055088">
    <property type="term" value="P:lipid homeostasis"/>
    <property type="evidence" value="ECO:0007669"/>
    <property type="project" value="TreeGrafter"/>
</dbReference>
<dbReference type="InterPro" id="IPR033562">
    <property type="entry name" value="PLPL"/>
</dbReference>
<protein>
    <recommendedName>
        <fullName evidence="2">PNPLA domain-containing protein</fullName>
    </recommendedName>
</protein>
<dbReference type="GO" id="GO:0004806">
    <property type="term" value="F:triacylglycerol lipase activity"/>
    <property type="evidence" value="ECO:0007669"/>
    <property type="project" value="TreeGrafter"/>
</dbReference>